<evidence type="ECO:0000256" key="1">
    <source>
        <dbReference type="SAM" id="MobiDB-lite"/>
    </source>
</evidence>
<proteinExistence type="predicted"/>
<dbReference type="EMBL" id="BTGU01000001">
    <property type="protein sequence ID" value="GMN24256.1"/>
    <property type="molecule type" value="Genomic_DNA"/>
</dbReference>
<protein>
    <submittedName>
        <fullName evidence="2">Uncharacterized protein</fullName>
    </submittedName>
</protein>
<evidence type="ECO:0000313" key="2">
    <source>
        <dbReference type="EMBL" id="GMN24256.1"/>
    </source>
</evidence>
<reference evidence="2" key="1">
    <citation type="submission" date="2023-07" db="EMBL/GenBank/DDBJ databases">
        <title>draft genome sequence of fig (Ficus carica).</title>
        <authorList>
            <person name="Takahashi T."/>
            <person name="Nishimura K."/>
        </authorList>
    </citation>
    <scope>NUCLEOTIDE SEQUENCE</scope>
</reference>
<gene>
    <name evidence="2" type="ORF">TIFTF001_000500</name>
</gene>
<organism evidence="2 3">
    <name type="scientific">Ficus carica</name>
    <name type="common">Common fig</name>
    <dbReference type="NCBI Taxonomy" id="3494"/>
    <lineage>
        <taxon>Eukaryota</taxon>
        <taxon>Viridiplantae</taxon>
        <taxon>Streptophyta</taxon>
        <taxon>Embryophyta</taxon>
        <taxon>Tracheophyta</taxon>
        <taxon>Spermatophyta</taxon>
        <taxon>Magnoliopsida</taxon>
        <taxon>eudicotyledons</taxon>
        <taxon>Gunneridae</taxon>
        <taxon>Pentapetalae</taxon>
        <taxon>rosids</taxon>
        <taxon>fabids</taxon>
        <taxon>Rosales</taxon>
        <taxon>Moraceae</taxon>
        <taxon>Ficeae</taxon>
        <taxon>Ficus</taxon>
    </lineage>
</organism>
<keyword evidence="3" id="KW-1185">Reference proteome</keyword>
<accession>A0AA87ZAN9</accession>
<name>A0AA87ZAN9_FICCA</name>
<sequence>MLVVKEQSLAPDQLRKILLRRTCTAGFSPFLHLHFPSHILPQLQDSISLTNTVNKTTLLCFLYRFPCLALLLLSLIEAPSTTRKTDNSVRVRDQTVTPKKPKSKKEAAKPKPESPPPSSLRLPRFSILRPSNLSFKAKAAGIDAGATDNLRRLRRLR</sequence>
<comment type="caution">
    <text evidence="2">The sequence shown here is derived from an EMBL/GenBank/DDBJ whole genome shotgun (WGS) entry which is preliminary data.</text>
</comment>
<dbReference type="Proteomes" id="UP001187192">
    <property type="component" value="Unassembled WGS sequence"/>
</dbReference>
<feature type="region of interest" description="Disordered" evidence="1">
    <location>
        <begin position="81"/>
        <end position="124"/>
    </location>
</feature>
<dbReference type="AlphaFoldDB" id="A0AA87ZAN9"/>
<feature type="compositionally biased region" description="Basic and acidic residues" evidence="1">
    <location>
        <begin position="83"/>
        <end position="93"/>
    </location>
</feature>
<evidence type="ECO:0000313" key="3">
    <source>
        <dbReference type="Proteomes" id="UP001187192"/>
    </source>
</evidence>